<dbReference type="PROSITE" id="PS51257">
    <property type="entry name" value="PROKAR_LIPOPROTEIN"/>
    <property type="match status" value="1"/>
</dbReference>
<evidence type="ECO:0000256" key="2">
    <source>
        <dbReference type="SAM" id="SignalP"/>
    </source>
</evidence>
<protein>
    <submittedName>
        <fullName evidence="3">Uncharacterized protein</fullName>
    </submittedName>
</protein>
<sequence length="219" mass="24931">MRKLLCLSMVVMVLLLSACGDLENSAIPSDTNNQSDASVGTESSTSDNEVLSDTQLKEQVISLLDDWHYADAKELIVSHNKRDDKLFDAFYSYASLVSLSPSFDEMDNYREEHSKVYDKFLQLMTDGIISVDEMMKFTESLSDELKIKTNIVISKHSKDNGYFDPELGMTAERLLESKSWGKPKDINRTTTKNGVREQWVYYGDKYVYLEDGIVTSIQE</sequence>
<evidence type="ECO:0000313" key="4">
    <source>
        <dbReference type="Proteomes" id="UP001596113"/>
    </source>
</evidence>
<comment type="caution">
    <text evidence="3">The sequence shown here is derived from an EMBL/GenBank/DDBJ whole genome shotgun (WGS) entry which is preliminary data.</text>
</comment>
<keyword evidence="2" id="KW-0732">Signal</keyword>
<gene>
    <name evidence="3" type="ORF">ACFPOF_14355</name>
</gene>
<name>A0ABW0HUT9_9BACL</name>
<dbReference type="Proteomes" id="UP001596113">
    <property type="component" value="Unassembled WGS sequence"/>
</dbReference>
<keyword evidence="4" id="KW-1185">Reference proteome</keyword>
<organism evidence="3 4">
    <name type="scientific">Cohnella soli</name>
    <dbReference type="NCBI Taxonomy" id="425005"/>
    <lineage>
        <taxon>Bacteria</taxon>
        <taxon>Bacillati</taxon>
        <taxon>Bacillota</taxon>
        <taxon>Bacilli</taxon>
        <taxon>Bacillales</taxon>
        <taxon>Paenibacillaceae</taxon>
        <taxon>Cohnella</taxon>
    </lineage>
</organism>
<reference evidence="4" key="1">
    <citation type="journal article" date="2019" name="Int. J. Syst. Evol. Microbiol.">
        <title>The Global Catalogue of Microorganisms (GCM) 10K type strain sequencing project: providing services to taxonomists for standard genome sequencing and annotation.</title>
        <authorList>
            <consortium name="The Broad Institute Genomics Platform"/>
            <consortium name="The Broad Institute Genome Sequencing Center for Infectious Disease"/>
            <person name="Wu L."/>
            <person name="Ma J."/>
        </authorList>
    </citation>
    <scope>NUCLEOTIDE SEQUENCE [LARGE SCALE GENOMIC DNA]</scope>
    <source>
        <strain evidence="4">CGMCC 1.18575</strain>
    </source>
</reference>
<evidence type="ECO:0000256" key="1">
    <source>
        <dbReference type="SAM" id="MobiDB-lite"/>
    </source>
</evidence>
<feature type="signal peptide" evidence="2">
    <location>
        <begin position="1"/>
        <end position="22"/>
    </location>
</feature>
<feature type="chain" id="PRO_5047264688" evidence="2">
    <location>
        <begin position="23"/>
        <end position="219"/>
    </location>
</feature>
<proteinExistence type="predicted"/>
<dbReference type="RefSeq" id="WP_378133730.1">
    <property type="nucleotide sequence ID" value="NZ_JBHSMI010000025.1"/>
</dbReference>
<feature type="region of interest" description="Disordered" evidence="1">
    <location>
        <begin position="27"/>
        <end position="51"/>
    </location>
</feature>
<accession>A0ABW0HUT9</accession>
<dbReference type="EMBL" id="JBHSMI010000025">
    <property type="protein sequence ID" value="MFC5403922.1"/>
    <property type="molecule type" value="Genomic_DNA"/>
</dbReference>
<evidence type="ECO:0000313" key="3">
    <source>
        <dbReference type="EMBL" id="MFC5403922.1"/>
    </source>
</evidence>